<proteinExistence type="predicted"/>
<sequence length="225" mass="26105">MMEGKIIMYDWLIEIEEQKYPAPTINEDFYIEKAPPVSSKTSLSPICQLFSGMDFILEEDVYTSFPITNDITLNIVKNELIPHYKDVKQVYINNELHEIFMIGLKEESKQTLKALLTNGIYPVVPDLYRSCSFNRIVGRRTLKYYSVLFDCIDPIFLKETQEIAYFLKHSFFQKEGCISLVPTGWFLKESLKDSITLRSFCTFANEIVLVVDESNQEVISLDIYG</sequence>
<dbReference type="EMBL" id="FWZD01000077">
    <property type="protein sequence ID" value="SME50605.1"/>
    <property type="molecule type" value="Genomic_DNA"/>
</dbReference>
<dbReference type="AlphaFoldDB" id="A0A1Y6AUN6"/>
<evidence type="ECO:0000313" key="2">
    <source>
        <dbReference type="Proteomes" id="UP000194439"/>
    </source>
</evidence>
<evidence type="ECO:0000313" key="1">
    <source>
        <dbReference type="EMBL" id="SME50605.1"/>
    </source>
</evidence>
<dbReference type="RefSeq" id="WP_334806340.1">
    <property type="nucleotide sequence ID" value="NZ_JAQHYG010000006.1"/>
</dbReference>
<protein>
    <submittedName>
        <fullName evidence="1">Uncharacterized protein</fullName>
    </submittedName>
</protein>
<accession>A0A1Y6AUN6</accession>
<dbReference type="Proteomes" id="UP000194439">
    <property type="component" value="Unassembled WGS sequence"/>
</dbReference>
<organism evidence="1 2">
    <name type="scientific">Bacillus mobilis</name>
    <dbReference type="NCBI Taxonomy" id="2026190"/>
    <lineage>
        <taxon>Bacteria</taxon>
        <taxon>Bacillati</taxon>
        <taxon>Bacillota</taxon>
        <taxon>Bacilli</taxon>
        <taxon>Bacillales</taxon>
        <taxon>Bacillaceae</taxon>
        <taxon>Bacillus</taxon>
        <taxon>Bacillus cereus group</taxon>
    </lineage>
</organism>
<gene>
    <name evidence="1" type="ORF">BACERE00185_05490</name>
</gene>
<reference evidence="2" key="1">
    <citation type="submission" date="2017-04" db="EMBL/GenBank/DDBJ databases">
        <authorList>
            <person name="Criscuolo A."/>
        </authorList>
    </citation>
    <scope>NUCLEOTIDE SEQUENCE [LARGE SCALE GENOMIC DNA]</scope>
</reference>
<name>A0A1Y6AUN6_9BACI</name>